<feature type="transmembrane region" description="Helical" evidence="1">
    <location>
        <begin position="83"/>
        <end position="103"/>
    </location>
</feature>
<dbReference type="Pfam" id="PF06772">
    <property type="entry name" value="LtrA"/>
    <property type="match status" value="1"/>
</dbReference>
<keyword evidence="1" id="KW-0812">Transmembrane</keyword>
<dbReference type="EMBL" id="PGFF01000001">
    <property type="protein sequence ID" value="PJJ71154.1"/>
    <property type="molecule type" value="Genomic_DNA"/>
</dbReference>
<keyword evidence="1" id="KW-0472">Membrane</keyword>
<feature type="transmembrane region" description="Helical" evidence="1">
    <location>
        <begin position="115"/>
        <end position="137"/>
    </location>
</feature>
<sequence length="409" mass="43995">MSGRVDLRSRLLRARTSDEGHRVTTYELFFDLVFVFAFTQVTHHMAHEHSAVGVLQALVILGVLWWSWTSYSWLANQTFVDEGLVRLGMAVAMASMFVVALVIPEAFHDLEGGLSGPLVFVAAYAVVRITHVALYLIAAGEDGGLRRQVIVNIVPLVIGVGLLLLGVLVGGEAQLPIWAAAMVLDLGVTYILSRNGNWRVHSAAHWSERYGLVVILALGESIVAIGVGASELPISVPLLVGSLLAVALSLLLWWLYFDVLSIAAEHELARRKGAARATLAVEAYTYVHMFLIAGVVISALGVEEVMAHVDDPEPLGLFGSVALLGGTSLYLAAHALFWRRTGGSWKWWRLAAATALLALIPLVALVHPLAALAVAVLVTAVPVAVETVRYREHRAGVRAGLHRSAADAD</sequence>
<dbReference type="OrthoDB" id="7698234at2"/>
<feature type="transmembrane region" description="Helical" evidence="1">
    <location>
        <begin position="175"/>
        <end position="192"/>
    </location>
</feature>
<evidence type="ECO:0000313" key="3">
    <source>
        <dbReference type="Proteomes" id="UP000228758"/>
    </source>
</evidence>
<evidence type="ECO:0000313" key="2">
    <source>
        <dbReference type="EMBL" id="PJJ71154.1"/>
    </source>
</evidence>
<dbReference type="AlphaFoldDB" id="A0A2M9CGW2"/>
<gene>
    <name evidence="2" type="ORF">CLV46_0696</name>
</gene>
<feature type="transmembrane region" description="Helical" evidence="1">
    <location>
        <begin position="370"/>
        <end position="388"/>
    </location>
</feature>
<name>A0A2M9CGW2_9MICO</name>
<organism evidence="2 3">
    <name type="scientific">Diaminobutyricimonas aerilata</name>
    <dbReference type="NCBI Taxonomy" id="1162967"/>
    <lineage>
        <taxon>Bacteria</taxon>
        <taxon>Bacillati</taxon>
        <taxon>Actinomycetota</taxon>
        <taxon>Actinomycetes</taxon>
        <taxon>Micrococcales</taxon>
        <taxon>Microbacteriaceae</taxon>
        <taxon>Diaminobutyricimonas</taxon>
    </lineage>
</organism>
<feature type="transmembrane region" description="Helical" evidence="1">
    <location>
        <begin position="317"/>
        <end position="338"/>
    </location>
</feature>
<dbReference type="PANTHER" id="PTHR36840:SF1">
    <property type="entry name" value="BLL5714 PROTEIN"/>
    <property type="match status" value="1"/>
</dbReference>
<comment type="caution">
    <text evidence="2">The sequence shown here is derived from an EMBL/GenBank/DDBJ whole genome shotgun (WGS) entry which is preliminary data.</text>
</comment>
<feature type="transmembrane region" description="Helical" evidence="1">
    <location>
        <begin position="51"/>
        <end position="71"/>
    </location>
</feature>
<feature type="transmembrane region" description="Helical" evidence="1">
    <location>
        <begin position="347"/>
        <end position="364"/>
    </location>
</feature>
<feature type="transmembrane region" description="Helical" evidence="1">
    <location>
        <begin position="236"/>
        <end position="256"/>
    </location>
</feature>
<feature type="transmembrane region" description="Helical" evidence="1">
    <location>
        <begin position="277"/>
        <end position="297"/>
    </location>
</feature>
<dbReference type="RefSeq" id="WP_157802204.1">
    <property type="nucleotide sequence ID" value="NZ_PGFF01000001.1"/>
</dbReference>
<feature type="transmembrane region" description="Helical" evidence="1">
    <location>
        <begin position="149"/>
        <end position="169"/>
    </location>
</feature>
<dbReference type="Proteomes" id="UP000228758">
    <property type="component" value="Unassembled WGS sequence"/>
</dbReference>
<accession>A0A2M9CGW2</accession>
<evidence type="ECO:0000256" key="1">
    <source>
        <dbReference type="SAM" id="Phobius"/>
    </source>
</evidence>
<proteinExistence type="predicted"/>
<dbReference type="InterPro" id="IPR010640">
    <property type="entry name" value="Low_temperature_requirement_A"/>
</dbReference>
<dbReference type="PANTHER" id="PTHR36840">
    <property type="entry name" value="BLL5714 PROTEIN"/>
    <property type="match status" value="1"/>
</dbReference>
<feature type="transmembrane region" description="Helical" evidence="1">
    <location>
        <begin position="212"/>
        <end position="230"/>
    </location>
</feature>
<reference evidence="2 3" key="1">
    <citation type="submission" date="2017-11" db="EMBL/GenBank/DDBJ databases">
        <title>Genomic Encyclopedia of Archaeal and Bacterial Type Strains, Phase II (KMG-II): From Individual Species to Whole Genera.</title>
        <authorList>
            <person name="Goeker M."/>
        </authorList>
    </citation>
    <scope>NUCLEOTIDE SEQUENCE [LARGE SCALE GENOMIC DNA]</scope>
    <source>
        <strain evidence="2 3">DSM 27393</strain>
    </source>
</reference>
<protein>
    <submittedName>
        <fullName evidence="2">Low temperature requirement protein LtrA</fullName>
    </submittedName>
</protein>
<keyword evidence="1" id="KW-1133">Transmembrane helix</keyword>
<feature type="transmembrane region" description="Helical" evidence="1">
    <location>
        <begin position="21"/>
        <end position="39"/>
    </location>
</feature>
<keyword evidence="3" id="KW-1185">Reference proteome</keyword>